<feature type="compositionally biased region" description="Basic residues" evidence="1">
    <location>
        <begin position="1"/>
        <end position="11"/>
    </location>
</feature>
<protein>
    <submittedName>
        <fullName evidence="2">Uncharacterized protein</fullName>
    </submittedName>
</protein>
<accession>A0A7T0M157</accession>
<sequence length="83" mass="9755">MPPPARRRRPKPQPPELPEVPGGLLNWRQGGHWSDVRAQCRYCPQMTNLRDIYGRPAHKVCAEGAAYRWAEEQSERYENERKQ</sequence>
<proteinExistence type="predicted"/>
<organism evidence="2 3">
    <name type="scientific">Streptomyces phage TurkishDelight</name>
    <dbReference type="NCBI Taxonomy" id="2793708"/>
    <lineage>
        <taxon>Viruses</taxon>
        <taxon>Duplodnaviria</taxon>
        <taxon>Heunggongvirae</taxon>
        <taxon>Uroviricota</taxon>
        <taxon>Caudoviricetes</taxon>
        <taxon>Dolmabahcevirus</taxon>
        <taxon>Dolmabahcevirus turkishdelight</taxon>
    </lineage>
</organism>
<keyword evidence="3" id="KW-1185">Reference proteome</keyword>
<dbReference type="RefSeq" id="YP_010755683.1">
    <property type="nucleotide sequence ID" value="NC_073473.1"/>
</dbReference>
<dbReference type="KEGG" id="vg:80020353"/>
<evidence type="ECO:0000256" key="1">
    <source>
        <dbReference type="SAM" id="MobiDB-lite"/>
    </source>
</evidence>
<evidence type="ECO:0000313" key="2">
    <source>
        <dbReference type="EMBL" id="QPL14096.1"/>
    </source>
</evidence>
<feature type="region of interest" description="Disordered" evidence="1">
    <location>
        <begin position="1"/>
        <end position="23"/>
    </location>
</feature>
<reference evidence="2 3" key="1">
    <citation type="submission" date="2020-11" db="EMBL/GenBank/DDBJ databases">
        <authorList>
            <person name="Asamoah-Frimpong E.A."/>
            <person name="Attaran A."/>
            <person name="Berhane B."/>
            <person name="Boone B.K."/>
            <person name="Cesta G."/>
            <person name="Chorbajian C."/>
            <person name="Cowan J.T."/>
            <person name="Datu D.V."/>
            <person name="Der L."/>
            <person name="Egbunine A.O."/>
            <person name="Giampietro H."/>
            <person name="Gunnison R.P."/>
            <person name="Joseph M.A."/>
            <person name="Kiewe T."/>
            <person name="Oboh E.C."/>
            <person name="O'Neill K."/>
            <person name="Oxlaj J.A."/>
            <person name="Patel A.K."/>
            <person name="Saqaf K."/>
            <person name="Vuong K."/>
            <person name="Walker C."/>
            <person name="Wikina T."/>
            <person name="Yan T."/>
            <person name="Avazpour P."/>
            <person name="Kim F.M."/>
            <person name="Mason K.J."/>
            <person name="Nguyen D.A."/>
            <person name="Pettit S.M."/>
            <person name="Zhou O.J."/>
            <person name="Brissett D.L."/>
            <person name="Gualtieri C."/>
            <person name="Hufford T.M."/>
            <person name="Ko J.M."/>
            <person name="Novak J.K."/>
            <person name="Smith Z.M."/>
            <person name="Erill I."/>
            <person name="Caruso S.M."/>
            <person name="Garlena R.A."/>
            <person name="Russell D.A."/>
            <person name="Pope W.H."/>
            <person name="Jacobs-Sera D."/>
            <person name="Hatfull G.F."/>
        </authorList>
    </citation>
    <scope>NUCLEOTIDE SEQUENCE [LARGE SCALE GENOMIC DNA]</scope>
</reference>
<evidence type="ECO:0000313" key="3">
    <source>
        <dbReference type="Proteomes" id="UP000595090"/>
    </source>
</evidence>
<dbReference type="Proteomes" id="UP000595090">
    <property type="component" value="Segment"/>
</dbReference>
<gene>
    <name evidence="2" type="primary">67</name>
    <name evidence="2" type="ORF">SEA_TURKISHDELIGHT_67</name>
</gene>
<name>A0A7T0M157_9CAUD</name>
<dbReference type="GeneID" id="80020353"/>
<dbReference type="EMBL" id="MW291017">
    <property type="protein sequence ID" value="QPL14096.1"/>
    <property type="molecule type" value="Genomic_DNA"/>
</dbReference>